<evidence type="ECO:0000256" key="1">
    <source>
        <dbReference type="ARBA" id="ARBA00022603"/>
    </source>
</evidence>
<proteinExistence type="predicted"/>
<protein>
    <submittedName>
        <fullName evidence="4">O-methyltransferase</fullName>
        <ecNumber evidence="4">2.1.1.-</ecNumber>
    </submittedName>
</protein>
<accession>A0ABW5UXH3</accession>
<dbReference type="SUPFAM" id="SSF53335">
    <property type="entry name" value="S-adenosyl-L-methionine-dependent methyltransferases"/>
    <property type="match status" value="1"/>
</dbReference>
<comment type="caution">
    <text evidence="4">The sequence shown here is derived from an EMBL/GenBank/DDBJ whole genome shotgun (WGS) entry which is preliminary data.</text>
</comment>
<dbReference type="PROSITE" id="PS51682">
    <property type="entry name" value="SAM_OMT_I"/>
    <property type="match status" value="1"/>
</dbReference>
<organism evidence="4 5">
    <name type="scientific">Gulosibacter faecalis</name>
    <dbReference type="NCBI Taxonomy" id="272240"/>
    <lineage>
        <taxon>Bacteria</taxon>
        <taxon>Bacillati</taxon>
        <taxon>Actinomycetota</taxon>
        <taxon>Actinomycetes</taxon>
        <taxon>Micrococcales</taxon>
        <taxon>Microbacteriaceae</taxon>
        <taxon>Gulosibacter</taxon>
    </lineage>
</organism>
<dbReference type="GO" id="GO:0032259">
    <property type="term" value="P:methylation"/>
    <property type="evidence" value="ECO:0007669"/>
    <property type="project" value="UniProtKB-KW"/>
</dbReference>
<dbReference type="Pfam" id="PF01596">
    <property type="entry name" value="Methyltransf_3"/>
    <property type="match status" value="1"/>
</dbReference>
<keyword evidence="3" id="KW-0949">S-adenosyl-L-methionine</keyword>
<dbReference type="Proteomes" id="UP001597492">
    <property type="component" value="Unassembled WGS sequence"/>
</dbReference>
<keyword evidence="1 4" id="KW-0489">Methyltransferase</keyword>
<name>A0ABW5UXH3_9MICO</name>
<keyword evidence="2 4" id="KW-0808">Transferase</keyword>
<gene>
    <name evidence="4" type="ORF">ACFSW7_08420</name>
</gene>
<dbReference type="RefSeq" id="WP_019619386.1">
    <property type="nucleotide sequence ID" value="NZ_JBHUNE010000006.1"/>
</dbReference>
<sequence length="211" mass="22832">MAEFELARRYLDEQSVETKAQLAARRYALAEGLPALSPTLSSHLAFLAAATSASQIMQIGTTAGQSSCAFHRGAPEATVTSIDDDAERLDQERRALLQAGHAPAWIRNISGDPRIVLPRMSESSYDLVLIASNLEHIAAHLQHALRVIRPGGSIIALDALNSGRVADPARRDPVTNSLRALIREFERQPDLVCSVLPLDGGVLQLTTPARR</sequence>
<dbReference type="InterPro" id="IPR050362">
    <property type="entry name" value="Cation-dep_OMT"/>
</dbReference>
<keyword evidence="5" id="KW-1185">Reference proteome</keyword>
<dbReference type="PANTHER" id="PTHR10509:SF85">
    <property type="entry name" value="O-METHYLTRANSFERASE RV1220C-RELATED"/>
    <property type="match status" value="1"/>
</dbReference>
<evidence type="ECO:0000313" key="4">
    <source>
        <dbReference type="EMBL" id="MFD2758402.1"/>
    </source>
</evidence>
<dbReference type="EC" id="2.1.1.-" evidence="4"/>
<dbReference type="Gene3D" id="3.40.50.150">
    <property type="entry name" value="Vaccinia Virus protein VP39"/>
    <property type="match status" value="1"/>
</dbReference>
<evidence type="ECO:0000256" key="2">
    <source>
        <dbReference type="ARBA" id="ARBA00022679"/>
    </source>
</evidence>
<evidence type="ECO:0000313" key="5">
    <source>
        <dbReference type="Proteomes" id="UP001597492"/>
    </source>
</evidence>
<evidence type="ECO:0000256" key="3">
    <source>
        <dbReference type="ARBA" id="ARBA00022691"/>
    </source>
</evidence>
<dbReference type="InterPro" id="IPR029063">
    <property type="entry name" value="SAM-dependent_MTases_sf"/>
</dbReference>
<dbReference type="PANTHER" id="PTHR10509">
    <property type="entry name" value="O-METHYLTRANSFERASE-RELATED"/>
    <property type="match status" value="1"/>
</dbReference>
<dbReference type="GO" id="GO:0008168">
    <property type="term" value="F:methyltransferase activity"/>
    <property type="evidence" value="ECO:0007669"/>
    <property type="project" value="UniProtKB-KW"/>
</dbReference>
<dbReference type="InterPro" id="IPR002935">
    <property type="entry name" value="SAM_O-MeTrfase"/>
</dbReference>
<dbReference type="EMBL" id="JBHUNE010000006">
    <property type="protein sequence ID" value="MFD2758402.1"/>
    <property type="molecule type" value="Genomic_DNA"/>
</dbReference>
<reference evidence="5" key="1">
    <citation type="journal article" date="2019" name="Int. J. Syst. Evol. Microbiol.">
        <title>The Global Catalogue of Microorganisms (GCM) 10K type strain sequencing project: providing services to taxonomists for standard genome sequencing and annotation.</title>
        <authorList>
            <consortium name="The Broad Institute Genomics Platform"/>
            <consortium name="The Broad Institute Genome Sequencing Center for Infectious Disease"/>
            <person name="Wu L."/>
            <person name="Ma J."/>
        </authorList>
    </citation>
    <scope>NUCLEOTIDE SEQUENCE [LARGE SCALE GENOMIC DNA]</scope>
    <source>
        <strain evidence="5">TISTR 1514</strain>
    </source>
</reference>